<feature type="region of interest" description="Disordered" evidence="4">
    <location>
        <begin position="1"/>
        <end position="24"/>
    </location>
</feature>
<evidence type="ECO:0000256" key="4">
    <source>
        <dbReference type="SAM" id="MobiDB-lite"/>
    </source>
</evidence>
<dbReference type="SUPFAM" id="SSF54001">
    <property type="entry name" value="Cysteine proteinases"/>
    <property type="match status" value="1"/>
</dbReference>
<dbReference type="Gene3D" id="3.40.395.10">
    <property type="entry name" value="Adenoviral Proteinase, Chain A"/>
    <property type="match status" value="1"/>
</dbReference>
<evidence type="ECO:0000256" key="1">
    <source>
        <dbReference type="ARBA" id="ARBA00005234"/>
    </source>
</evidence>
<feature type="region of interest" description="Disordered" evidence="4">
    <location>
        <begin position="373"/>
        <end position="580"/>
    </location>
</feature>
<feature type="compositionally biased region" description="Low complexity" evidence="4">
    <location>
        <begin position="112"/>
        <end position="121"/>
    </location>
</feature>
<reference evidence="6 7" key="1">
    <citation type="journal article" date="2023" name="Plants (Basel)">
        <title>Bridging the Gap: Combining Genomics and Transcriptomics Approaches to Understand Stylosanthes scabra, an Orphan Legume from the Brazilian Caatinga.</title>
        <authorList>
            <person name="Ferreira-Neto J.R.C."/>
            <person name="da Silva M.D."/>
            <person name="Binneck E."/>
            <person name="de Melo N.F."/>
            <person name="da Silva R.H."/>
            <person name="de Melo A.L.T.M."/>
            <person name="Pandolfi V."/>
            <person name="Bustamante F.O."/>
            <person name="Brasileiro-Vidal A.C."/>
            <person name="Benko-Iseppon A.M."/>
        </authorList>
    </citation>
    <scope>NUCLEOTIDE SEQUENCE [LARGE SCALE GENOMIC DNA]</scope>
    <source>
        <tissue evidence="6">Leaves</tissue>
    </source>
</reference>
<evidence type="ECO:0000313" key="7">
    <source>
        <dbReference type="Proteomes" id="UP001341840"/>
    </source>
</evidence>
<feature type="region of interest" description="Disordered" evidence="4">
    <location>
        <begin position="59"/>
        <end position="121"/>
    </location>
</feature>
<dbReference type="Proteomes" id="UP001341840">
    <property type="component" value="Unassembled WGS sequence"/>
</dbReference>
<dbReference type="EMBL" id="JASCZI010181745">
    <property type="protein sequence ID" value="MED6185630.1"/>
    <property type="molecule type" value="Genomic_DNA"/>
</dbReference>
<proteinExistence type="inferred from homology"/>
<feature type="compositionally biased region" description="Acidic residues" evidence="4">
    <location>
        <begin position="421"/>
        <end position="433"/>
    </location>
</feature>
<comment type="similarity">
    <text evidence="1">Belongs to the peptidase C48 family.</text>
</comment>
<dbReference type="InterPro" id="IPR003653">
    <property type="entry name" value="Peptidase_C48_C"/>
</dbReference>
<feature type="compositionally biased region" description="Basic and acidic residues" evidence="4">
    <location>
        <begin position="96"/>
        <end position="111"/>
    </location>
</feature>
<keyword evidence="7" id="KW-1185">Reference proteome</keyword>
<sequence length="924" mass="105665">MACFTRADPLNSKKKKRKKEESKRLRILEGYDPFLPQSPHHSTPLTYSLTRLRKNIRKHFDPGKPKTLRLKSNTESEETRRNYEDFYSKQMAKKNATTERKATAKSTEKQSKAPAKSAKKNASIIRQGHEFRCLPKTVAQMFIYINGELEKRVLVDNMGFGGLSYLPNEYLNQRSLKQIYDRYDVHDNTIYSDAATVKITTDKIGHALGLSSRGTPYDTKVAKNELSEEDKEVHEYFKGFTAVALQDLIKATPVDTEENKKLWMRAFILFVQKVFLLPNSTAKICPAALPTLFDLENTKNRNWAYHVHNFLLQELKKAKRKESAAIHGCCYVLMIIYFHETQFGENSRDPAAQPPWLAYWTGENLKKRIKQEKQHDVGLLKTGQLRAEKEQQKKKNTKRVPLSDSESQTEPEPPYSNSTDGEGDSMSDSDETIPEQPPQLKEIRSKRRLPDPDNVRLADALKNLRKRKKEAMEIRKPKKGSAKGNEADETMHEVVRSASEPVAGSSDRTRMFDSFDTVSLGRDDITPTQPSQPSKPRNEPKQQPPLVNTPVMQDVVDEEHQHEPTTVVMPEGEDPLPEDPEPCSLTLRAWLQPEAEGCAAKGLTDSTDTVITDVLLSMNQGGPGLTAQPTNDDNQDLGDQCRTPDPLQQQDTTADELEARCAAWETLDNDNKYETIFQLWGPRTIEAMRYNFMTIRPATCIDIQMVSIVCHVLNREPVERFERDVYCVPPEILTQMFDTYGLSYLDKKTKMPYLVKQLNDHEKYVQLLDMEKLKSHSVLFAPALYSNHWWLYVLDVQHREFYIVDSVYGIAPNQNKNKLHRFAGTIALQLRCVDVPKQPNPTDCGVYVMKWMELLDATTLSGCYQYKIQYDLEEWGQDRLDGFRAELVAKLILSDENTLRVEAVKQANKMGRQVRPSAALKSPP</sequence>
<evidence type="ECO:0000256" key="3">
    <source>
        <dbReference type="ARBA" id="ARBA00022801"/>
    </source>
</evidence>
<feature type="compositionally biased region" description="Basic and acidic residues" evidence="4">
    <location>
        <begin position="72"/>
        <end position="87"/>
    </location>
</feature>
<feature type="compositionally biased region" description="Basic and acidic residues" evidence="4">
    <location>
        <begin position="485"/>
        <end position="495"/>
    </location>
</feature>
<feature type="compositionally biased region" description="Acidic residues" evidence="4">
    <location>
        <begin position="571"/>
        <end position="580"/>
    </location>
</feature>
<comment type="caution">
    <text evidence="6">The sequence shown here is derived from an EMBL/GenBank/DDBJ whole genome shotgun (WGS) entry which is preliminary data.</text>
</comment>
<keyword evidence="2" id="KW-0645">Protease</keyword>
<dbReference type="Pfam" id="PF02902">
    <property type="entry name" value="Peptidase_C48"/>
    <property type="match status" value="1"/>
</dbReference>
<dbReference type="InterPro" id="IPR038765">
    <property type="entry name" value="Papain-like_cys_pep_sf"/>
</dbReference>
<evidence type="ECO:0000256" key="2">
    <source>
        <dbReference type="ARBA" id="ARBA00022670"/>
    </source>
</evidence>
<dbReference type="PANTHER" id="PTHR34835">
    <property type="entry name" value="OS07G0283600 PROTEIN-RELATED"/>
    <property type="match status" value="1"/>
</dbReference>
<feature type="compositionally biased region" description="Polar residues" evidence="4">
    <location>
        <begin position="526"/>
        <end position="535"/>
    </location>
</feature>
<name>A0ABU6WM72_9FABA</name>
<evidence type="ECO:0000259" key="5">
    <source>
        <dbReference type="PROSITE" id="PS50600"/>
    </source>
</evidence>
<feature type="domain" description="Ubiquitin-like protease family profile" evidence="5">
    <location>
        <begin position="685"/>
        <end position="855"/>
    </location>
</feature>
<keyword evidence="3" id="KW-0378">Hydrolase</keyword>
<gene>
    <name evidence="6" type="ORF">PIB30_058992</name>
</gene>
<accession>A0ABU6WM72</accession>
<organism evidence="6 7">
    <name type="scientific">Stylosanthes scabra</name>
    <dbReference type="NCBI Taxonomy" id="79078"/>
    <lineage>
        <taxon>Eukaryota</taxon>
        <taxon>Viridiplantae</taxon>
        <taxon>Streptophyta</taxon>
        <taxon>Embryophyta</taxon>
        <taxon>Tracheophyta</taxon>
        <taxon>Spermatophyta</taxon>
        <taxon>Magnoliopsida</taxon>
        <taxon>eudicotyledons</taxon>
        <taxon>Gunneridae</taxon>
        <taxon>Pentapetalae</taxon>
        <taxon>rosids</taxon>
        <taxon>fabids</taxon>
        <taxon>Fabales</taxon>
        <taxon>Fabaceae</taxon>
        <taxon>Papilionoideae</taxon>
        <taxon>50 kb inversion clade</taxon>
        <taxon>dalbergioids sensu lato</taxon>
        <taxon>Dalbergieae</taxon>
        <taxon>Pterocarpus clade</taxon>
        <taxon>Stylosanthes</taxon>
    </lineage>
</organism>
<evidence type="ECO:0000313" key="6">
    <source>
        <dbReference type="EMBL" id="MED6185630.1"/>
    </source>
</evidence>
<dbReference type="PROSITE" id="PS50600">
    <property type="entry name" value="ULP_PROTEASE"/>
    <property type="match status" value="1"/>
</dbReference>
<protein>
    <recommendedName>
        <fullName evidence="5">Ubiquitin-like protease family profile domain-containing protein</fullName>
    </recommendedName>
</protein>